<sequence length="208" mass="23929">MESSSSRPTQSKGNTSSSTNPFLVYATSPRNDISKALCDLPQPKCFSVEVNETKEHPSPELTFDQMNPELLEDPDVLKSVYENEFEGKEVEPDEYYHDPYPGEHSSDSEWTNDDCHWKRENMVEGVPTNTPTAHHTYNDWFHRHTVLYIKDPRQVHGVIHTRFDDHGGTARYLVDGLGFIGQEALRMRNMGPDHYYEILEGSKAWLLN</sequence>
<feature type="region of interest" description="Disordered" evidence="1">
    <location>
        <begin position="92"/>
        <end position="111"/>
    </location>
</feature>
<evidence type="ECO:0000313" key="3">
    <source>
        <dbReference type="Proteomes" id="UP000326396"/>
    </source>
</evidence>
<evidence type="ECO:0000256" key="1">
    <source>
        <dbReference type="SAM" id="MobiDB-lite"/>
    </source>
</evidence>
<feature type="compositionally biased region" description="Polar residues" evidence="1">
    <location>
        <begin position="1"/>
        <end position="21"/>
    </location>
</feature>
<reference evidence="2 3" key="1">
    <citation type="submission" date="2019-05" db="EMBL/GenBank/DDBJ databases">
        <title>Mikania micrantha, genome provides insights into the molecular mechanism of rapid growth.</title>
        <authorList>
            <person name="Liu B."/>
        </authorList>
    </citation>
    <scope>NUCLEOTIDE SEQUENCE [LARGE SCALE GENOMIC DNA]</scope>
    <source>
        <strain evidence="2">NLD-2019</strain>
        <tissue evidence="2">Leaf</tissue>
    </source>
</reference>
<proteinExistence type="predicted"/>
<organism evidence="2 3">
    <name type="scientific">Mikania micrantha</name>
    <name type="common">bitter vine</name>
    <dbReference type="NCBI Taxonomy" id="192012"/>
    <lineage>
        <taxon>Eukaryota</taxon>
        <taxon>Viridiplantae</taxon>
        <taxon>Streptophyta</taxon>
        <taxon>Embryophyta</taxon>
        <taxon>Tracheophyta</taxon>
        <taxon>Spermatophyta</taxon>
        <taxon>Magnoliopsida</taxon>
        <taxon>eudicotyledons</taxon>
        <taxon>Gunneridae</taxon>
        <taxon>Pentapetalae</taxon>
        <taxon>asterids</taxon>
        <taxon>campanulids</taxon>
        <taxon>Asterales</taxon>
        <taxon>Asteraceae</taxon>
        <taxon>Asteroideae</taxon>
        <taxon>Heliantheae alliance</taxon>
        <taxon>Eupatorieae</taxon>
        <taxon>Mikania</taxon>
    </lineage>
</organism>
<accession>A0A5N6PYM2</accession>
<dbReference type="OrthoDB" id="1751334at2759"/>
<feature type="region of interest" description="Disordered" evidence="1">
    <location>
        <begin position="1"/>
        <end position="25"/>
    </location>
</feature>
<comment type="caution">
    <text evidence="2">The sequence shown here is derived from an EMBL/GenBank/DDBJ whole genome shotgun (WGS) entry which is preliminary data.</text>
</comment>
<keyword evidence="3" id="KW-1185">Reference proteome</keyword>
<dbReference type="AlphaFoldDB" id="A0A5N6PYM2"/>
<evidence type="ECO:0000313" key="2">
    <source>
        <dbReference type="EMBL" id="KAD7117921.1"/>
    </source>
</evidence>
<protein>
    <submittedName>
        <fullName evidence="2">Uncharacterized protein</fullName>
    </submittedName>
</protein>
<name>A0A5N6PYM2_9ASTR</name>
<dbReference type="Proteomes" id="UP000326396">
    <property type="component" value="Linkage Group LG10"/>
</dbReference>
<gene>
    <name evidence="2" type="ORF">E3N88_05189</name>
</gene>
<dbReference type="EMBL" id="SZYD01000002">
    <property type="protein sequence ID" value="KAD7117921.1"/>
    <property type="molecule type" value="Genomic_DNA"/>
</dbReference>